<keyword evidence="3" id="KW-0378">Hydrolase</keyword>
<dbReference type="InterPro" id="IPR011856">
    <property type="entry name" value="tRNA_endonuc-like_dom_sf"/>
</dbReference>
<evidence type="ECO:0000256" key="3">
    <source>
        <dbReference type="ARBA" id="ARBA00022801"/>
    </source>
</evidence>
<dbReference type="InterPro" id="IPR014883">
    <property type="entry name" value="VRR_NUC"/>
</dbReference>
<feature type="domain" description="VRR-NUC" evidence="4">
    <location>
        <begin position="4"/>
        <end position="105"/>
    </location>
</feature>
<name>A0A642PPH5_9BACE</name>
<evidence type="ECO:0000259" key="4">
    <source>
        <dbReference type="SMART" id="SM00990"/>
    </source>
</evidence>
<comment type="cofactor">
    <cofactor evidence="1">
        <name>Mg(2+)</name>
        <dbReference type="ChEBI" id="CHEBI:18420"/>
    </cofactor>
</comment>
<dbReference type="GO" id="GO:0016788">
    <property type="term" value="F:hydrolase activity, acting on ester bonds"/>
    <property type="evidence" value="ECO:0007669"/>
    <property type="project" value="InterPro"/>
</dbReference>
<reference evidence="5 6" key="1">
    <citation type="journal article" date="2019" name="Nat. Med.">
        <title>A library of human gut bacterial isolates paired with longitudinal multiomics data enables mechanistic microbiome research.</title>
        <authorList>
            <person name="Poyet M."/>
            <person name="Groussin M."/>
            <person name="Gibbons S.M."/>
            <person name="Avila-Pacheco J."/>
            <person name="Jiang X."/>
            <person name="Kearney S.M."/>
            <person name="Perrotta A.R."/>
            <person name="Berdy B."/>
            <person name="Zhao S."/>
            <person name="Lieberman T.D."/>
            <person name="Swanson P.K."/>
            <person name="Smith M."/>
            <person name="Roesemann S."/>
            <person name="Alexander J.E."/>
            <person name="Rich S.A."/>
            <person name="Livny J."/>
            <person name="Vlamakis H."/>
            <person name="Clish C."/>
            <person name="Bullock K."/>
            <person name="Deik A."/>
            <person name="Scott J."/>
            <person name="Pierce K.A."/>
            <person name="Xavier R.J."/>
            <person name="Alm E.J."/>
        </authorList>
    </citation>
    <scope>NUCLEOTIDE SEQUENCE [LARGE SCALE GENOMIC DNA]</scope>
    <source>
        <strain evidence="5 6">BIOML-A6</strain>
    </source>
</reference>
<protein>
    <submittedName>
        <fullName evidence="5">VRR-NUC domain-containing protein</fullName>
    </submittedName>
</protein>
<dbReference type="Pfam" id="PF08774">
    <property type="entry name" value="VRR_NUC"/>
    <property type="match status" value="1"/>
</dbReference>
<dbReference type="GO" id="GO:0004518">
    <property type="term" value="F:nuclease activity"/>
    <property type="evidence" value="ECO:0007669"/>
    <property type="project" value="UniProtKB-KW"/>
</dbReference>
<dbReference type="RefSeq" id="WP_149920595.1">
    <property type="nucleotide sequence ID" value="NZ_CP072251.1"/>
</dbReference>
<dbReference type="AlphaFoldDB" id="A0A642PPH5"/>
<evidence type="ECO:0000313" key="5">
    <source>
        <dbReference type="EMBL" id="KAA5412724.1"/>
    </source>
</evidence>
<dbReference type="Gene3D" id="3.40.1350.10">
    <property type="match status" value="1"/>
</dbReference>
<dbReference type="SMART" id="SM00990">
    <property type="entry name" value="VRR_NUC"/>
    <property type="match status" value="1"/>
</dbReference>
<dbReference type="EMBL" id="VVYV01000063">
    <property type="protein sequence ID" value="KAA5412724.1"/>
    <property type="molecule type" value="Genomic_DNA"/>
</dbReference>
<evidence type="ECO:0000256" key="2">
    <source>
        <dbReference type="ARBA" id="ARBA00022722"/>
    </source>
</evidence>
<dbReference type="GeneID" id="66308481"/>
<gene>
    <name evidence="5" type="ORF">F2Y81_24915</name>
</gene>
<evidence type="ECO:0000256" key="1">
    <source>
        <dbReference type="ARBA" id="ARBA00001946"/>
    </source>
</evidence>
<dbReference type="GO" id="GO:0003676">
    <property type="term" value="F:nucleic acid binding"/>
    <property type="evidence" value="ECO:0007669"/>
    <property type="project" value="InterPro"/>
</dbReference>
<organism evidence="5 6">
    <name type="scientific">Bacteroides cellulosilyticus</name>
    <dbReference type="NCBI Taxonomy" id="246787"/>
    <lineage>
        <taxon>Bacteria</taxon>
        <taxon>Pseudomonadati</taxon>
        <taxon>Bacteroidota</taxon>
        <taxon>Bacteroidia</taxon>
        <taxon>Bacteroidales</taxon>
        <taxon>Bacteroidaceae</taxon>
        <taxon>Bacteroides</taxon>
    </lineage>
</organism>
<comment type="caution">
    <text evidence="5">The sequence shown here is derived from an EMBL/GenBank/DDBJ whole genome shotgun (WGS) entry which is preliminary data.</text>
</comment>
<accession>A0A642PPH5</accession>
<sequence>MKPQTESQIQKDCVKWFREKYPTIEPLFFAVPNGGARNAWTAKIMKDEGVRKGVADLILLLPRSGYAFLCIEMKKPGGEQSESQIVFQRLVEKVKGKYVVCHSMEEFVKAIREYIG</sequence>
<evidence type="ECO:0000313" key="6">
    <source>
        <dbReference type="Proteomes" id="UP000448877"/>
    </source>
</evidence>
<dbReference type="Proteomes" id="UP000448877">
    <property type="component" value="Unassembled WGS sequence"/>
</dbReference>
<proteinExistence type="predicted"/>
<keyword evidence="2" id="KW-0540">Nuclease</keyword>